<keyword evidence="2" id="KW-0238">DNA-binding</keyword>
<evidence type="ECO:0000256" key="3">
    <source>
        <dbReference type="ARBA" id="ARBA00023172"/>
    </source>
</evidence>
<name>A0A1T2XL86_9BACL</name>
<dbReference type="InterPro" id="IPR050090">
    <property type="entry name" value="Tyrosine_recombinase_XerCD"/>
</dbReference>
<feature type="domain" description="Tyr recombinase" evidence="4">
    <location>
        <begin position="127"/>
        <end position="305"/>
    </location>
</feature>
<dbReference type="GO" id="GO:0006310">
    <property type="term" value="P:DNA recombination"/>
    <property type="evidence" value="ECO:0007669"/>
    <property type="project" value="UniProtKB-KW"/>
</dbReference>
<dbReference type="AlphaFoldDB" id="A0A1T2XL86"/>
<dbReference type="STRING" id="1324314.BVG16_07610"/>
<sequence length="324" mass="38175">MINFHKEINNYFAVSKLSDSTLKKYTTELLDFCFYLSERLQCEPSEVMLDKIYTLKTSTNNIIGYKAIDARVIDTYLFQYTESGYSLLSNKTHAVRSFFKYLKNNRNFPDIIPYSKLKLSHYKPQAIPIRILSRHEFLRFLHSLVSHSNDLIRDLMLFGLLFTTGCRISELLNLKSSDVNSDEEMIFLQKTKTKVQRVVVLREGFGVVFKEYIRNNTSHFLFTKVQGGQFQPMTGNDINQLFKTFLNKAKLPPMRIHSSRHSFATYMRDAGIDLFTIMELLGHEKFQSTLHYTQPHYYRNRNIKIKQHEEVYSHLRSIINELED</sequence>
<dbReference type="EMBL" id="MSZX01000002">
    <property type="protein sequence ID" value="OPA80578.1"/>
    <property type="molecule type" value="Genomic_DNA"/>
</dbReference>
<dbReference type="PROSITE" id="PS51898">
    <property type="entry name" value="TYR_RECOMBINASE"/>
    <property type="match status" value="1"/>
</dbReference>
<dbReference type="InterPro" id="IPR013762">
    <property type="entry name" value="Integrase-like_cat_sf"/>
</dbReference>
<protein>
    <recommendedName>
        <fullName evidence="4">Tyr recombinase domain-containing protein</fullName>
    </recommendedName>
</protein>
<dbReference type="OrthoDB" id="111144at2"/>
<dbReference type="Gene3D" id="1.10.443.10">
    <property type="entry name" value="Intergrase catalytic core"/>
    <property type="match status" value="1"/>
</dbReference>
<gene>
    <name evidence="5" type="ORF">BVG16_07610</name>
</gene>
<evidence type="ECO:0000256" key="1">
    <source>
        <dbReference type="ARBA" id="ARBA00008857"/>
    </source>
</evidence>
<evidence type="ECO:0000313" key="6">
    <source>
        <dbReference type="Proteomes" id="UP000190188"/>
    </source>
</evidence>
<dbReference type="GO" id="GO:0003677">
    <property type="term" value="F:DNA binding"/>
    <property type="evidence" value="ECO:0007669"/>
    <property type="project" value="UniProtKB-KW"/>
</dbReference>
<dbReference type="PANTHER" id="PTHR30349">
    <property type="entry name" value="PHAGE INTEGRASE-RELATED"/>
    <property type="match status" value="1"/>
</dbReference>
<comment type="caution">
    <text evidence="5">The sequence shown here is derived from an EMBL/GenBank/DDBJ whole genome shotgun (WGS) entry which is preliminary data.</text>
</comment>
<evidence type="ECO:0000313" key="5">
    <source>
        <dbReference type="EMBL" id="OPA80578.1"/>
    </source>
</evidence>
<keyword evidence="3" id="KW-0233">DNA recombination</keyword>
<reference evidence="5 6" key="1">
    <citation type="submission" date="2017-01" db="EMBL/GenBank/DDBJ databases">
        <title>Genome analysis of Paenibacillus selenitrireducens ES3-24.</title>
        <authorList>
            <person name="Xu D."/>
            <person name="Yao R."/>
            <person name="Zheng S."/>
        </authorList>
    </citation>
    <scope>NUCLEOTIDE SEQUENCE [LARGE SCALE GENOMIC DNA]</scope>
    <source>
        <strain evidence="5 6">ES3-24</strain>
    </source>
</reference>
<dbReference type="InterPro" id="IPR011010">
    <property type="entry name" value="DNA_brk_join_enz"/>
</dbReference>
<dbReference type="Pfam" id="PF00589">
    <property type="entry name" value="Phage_integrase"/>
    <property type="match status" value="1"/>
</dbReference>
<evidence type="ECO:0000259" key="4">
    <source>
        <dbReference type="PROSITE" id="PS51898"/>
    </source>
</evidence>
<dbReference type="RefSeq" id="WP_078497921.1">
    <property type="nucleotide sequence ID" value="NZ_MSZX01000002.1"/>
</dbReference>
<dbReference type="InterPro" id="IPR010998">
    <property type="entry name" value="Integrase_recombinase_N"/>
</dbReference>
<dbReference type="Proteomes" id="UP000190188">
    <property type="component" value="Unassembled WGS sequence"/>
</dbReference>
<dbReference type="SUPFAM" id="SSF56349">
    <property type="entry name" value="DNA breaking-rejoining enzymes"/>
    <property type="match status" value="1"/>
</dbReference>
<evidence type="ECO:0000256" key="2">
    <source>
        <dbReference type="ARBA" id="ARBA00023125"/>
    </source>
</evidence>
<organism evidence="5 6">
    <name type="scientific">Paenibacillus selenitireducens</name>
    <dbReference type="NCBI Taxonomy" id="1324314"/>
    <lineage>
        <taxon>Bacteria</taxon>
        <taxon>Bacillati</taxon>
        <taxon>Bacillota</taxon>
        <taxon>Bacilli</taxon>
        <taxon>Bacillales</taxon>
        <taxon>Paenibacillaceae</taxon>
        <taxon>Paenibacillus</taxon>
    </lineage>
</organism>
<accession>A0A1T2XL86</accession>
<proteinExistence type="inferred from homology"/>
<comment type="similarity">
    <text evidence="1">Belongs to the 'phage' integrase family.</text>
</comment>
<dbReference type="InterPro" id="IPR002104">
    <property type="entry name" value="Integrase_catalytic"/>
</dbReference>
<keyword evidence="6" id="KW-1185">Reference proteome</keyword>
<dbReference type="Gene3D" id="1.10.150.130">
    <property type="match status" value="1"/>
</dbReference>
<dbReference type="GO" id="GO:0015074">
    <property type="term" value="P:DNA integration"/>
    <property type="evidence" value="ECO:0007669"/>
    <property type="project" value="InterPro"/>
</dbReference>
<dbReference type="CDD" id="cd00796">
    <property type="entry name" value="INT_Rci_Hp1_C"/>
    <property type="match status" value="1"/>
</dbReference>
<dbReference type="PANTHER" id="PTHR30349:SF41">
    <property type="entry name" value="INTEGRASE_RECOMBINASE PROTEIN MJ0367-RELATED"/>
    <property type="match status" value="1"/>
</dbReference>